<gene>
    <name evidence="1" type="ORF">BS47DRAFT_1400460</name>
</gene>
<dbReference type="EMBL" id="MU129158">
    <property type="protein sequence ID" value="KAF9505347.1"/>
    <property type="molecule type" value="Genomic_DNA"/>
</dbReference>
<comment type="caution">
    <text evidence="1">The sequence shown here is derived from an EMBL/GenBank/DDBJ whole genome shotgun (WGS) entry which is preliminary data.</text>
</comment>
<protein>
    <submittedName>
        <fullName evidence="1">Uncharacterized protein</fullName>
    </submittedName>
</protein>
<proteinExistence type="predicted"/>
<dbReference type="Proteomes" id="UP000886523">
    <property type="component" value="Unassembled WGS sequence"/>
</dbReference>
<sequence length="206" mass="23226">MPMQLADIYWFILVQHLQYQELHEFMEDDALKKQNEDLSNVYKTRTTVKDRLICLFRPFVKMSVFPWTNLAKILIWHKLSITNFVLDREFPNFGSSYVDGHSTDEFRALYFALEEMNPDNRIGVSQLDNWPDSDADDIALITDREGAVILSLQTVRDSVAKKGSEGSSGLGVKRSEGDAGLYDTGNHRKLQGASLLGAAGVGHKGK</sequence>
<reference evidence="1" key="1">
    <citation type="journal article" date="2020" name="Nat. Commun.">
        <title>Large-scale genome sequencing of mycorrhizal fungi provides insights into the early evolution of symbiotic traits.</title>
        <authorList>
            <person name="Miyauchi S."/>
            <person name="Kiss E."/>
            <person name="Kuo A."/>
            <person name="Drula E."/>
            <person name="Kohler A."/>
            <person name="Sanchez-Garcia M."/>
            <person name="Morin E."/>
            <person name="Andreopoulos B."/>
            <person name="Barry K.W."/>
            <person name="Bonito G."/>
            <person name="Buee M."/>
            <person name="Carver A."/>
            <person name="Chen C."/>
            <person name="Cichocki N."/>
            <person name="Clum A."/>
            <person name="Culley D."/>
            <person name="Crous P.W."/>
            <person name="Fauchery L."/>
            <person name="Girlanda M."/>
            <person name="Hayes R.D."/>
            <person name="Keri Z."/>
            <person name="LaButti K."/>
            <person name="Lipzen A."/>
            <person name="Lombard V."/>
            <person name="Magnuson J."/>
            <person name="Maillard F."/>
            <person name="Murat C."/>
            <person name="Nolan M."/>
            <person name="Ohm R.A."/>
            <person name="Pangilinan J."/>
            <person name="Pereira M.F."/>
            <person name="Perotto S."/>
            <person name="Peter M."/>
            <person name="Pfister S."/>
            <person name="Riley R."/>
            <person name="Sitrit Y."/>
            <person name="Stielow J.B."/>
            <person name="Szollosi G."/>
            <person name="Zifcakova L."/>
            <person name="Stursova M."/>
            <person name="Spatafora J.W."/>
            <person name="Tedersoo L."/>
            <person name="Vaario L.M."/>
            <person name="Yamada A."/>
            <person name="Yan M."/>
            <person name="Wang P."/>
            <person name="Xu J."/>
            <person name="Bruns T."/>
            <person name="Baldrian P."/>
            <person name="Vilgalys R."/>
            <person name="Dunand C."/>
            <person name="Henrissat B."/>
            <person name="Grigoriev I.V."/>
            <person name="Hibbett D."/>
            <person name="Nagy L.G."/>
            <person name="Martin F.M."/>
        </authorList>
    </citation>
    <scope>NUCLEOTIDE SEQUENCE</scope>
    <source>
        <strain evidence="1">UP504</strain>
    </source>
</reference>
<keyword evidence="2" id="KW-1185">Reference proteome</keyword>
<evidence type="ECO:0000313" key="2">
    <source>
        <dbReference type="Proteomes" id="UP000886523"/>
    </source>
</evidence>
<evidence type="ECO:0000313" key="1">
    <source>
        <dbReference type="EMBL" id="KAF9505347.1"/>
    </source>
</evidence>
<dbReference type="AlphaFoldDB" id="A0A9P6AGC1"/>
<organism evidence="1 2">
    <name type="scientific">Hydnum rufescens UP504</name>
    <dbReference type="NCBI Taxonomy" id="1448309"/>
    <lineage>
        <taxon>Eukaryota</taxon>
        <taxon>Fungi</taxon>
        <taxon>Dikarya</taxon>
        <taxon>Basidiomycota</taxon>
        <taxon>Agaricomycotina</taxon>
        <taxon>Agaricomycetes</taxon>
        <taxon>Cantharellales</taxon>
        <taxon>Hydnaceae</taxon>
        <taxon>Hydnum</taxon>
    </lineage>
</organism>
<accession>A0A9P6AGC1</accession>
<name>A0A9P6AGC1_9AGAM</name>